<dbReference type="InterPro" id="IPR049453">
    <property type="entry name" value="Memb_transporter_dom"/>
</dbReference>
<name>A0A9X2AX14_9VIBR</name>
<feature type="transmembrane region" description="Helical" evidence="5">
    <location>
        <begin position="218"/>
        <end position="237"/>
    </location>
</feature>
<protein>
    <submittedName>
        <fullName evidence="7">DUF2955 domain-containing protein</fullName>
    </submittedName>
</protein>
<keyword evidence="2 5" id="KW-0812">Transmembrane</keyword>
<evidence type="ECO:0000256" key="1">
    <source>
        <dbReference type="ARBA" id="ARBA00004141"/>
    </source>
</evidence>
<dbReference type="InterPro" id="IPR022604">
    <property type="entry name" value="DUF2955"/>
</dbReference>
<gene>
    <name evidence="7" type="ORF">LNL84_13570</name>
</gene>
<evidence type="ECO:0000259" key="6">
    <source>
        <dbReference type="Pfam" id="PF13515"/>
    </source>
</evidence>
<sequence>MKTLRIWFACSLGLALSVVFGLDYGFLGIILPMFVLSNTDSFNVPLLLLILVSSVWTTIQAMLLVDIMGSYPMMLLLAVALVFMTKCIAMTNKKTFLIGYMGIVIGSLVLNLATYPFVDIEDMSITVWVYAALNIVICAIAYWVFPAQEESHNASGGEVSSPAYVAENVLTVWIVAMVAFVTFQVLDLYDSAAAHASMLVILAPMSCAGALKMAKVRIIGTAMGCAVGLGMQMVLGLWFESAFLYWLLFTIAMGPFCYWQTQGPAKGAIAFSAMAALTVPMTSALSPGDKDAFFALLYRFSSIFVAVVVSAVLRA</sequence>
<dbReference type="EMBL" id="JAJNNZ010000011">
    <property type="protein sequence ID" value="MCJ2377861.1"/>
    <property type="molecule type" value="Genomic_DNA"/>
</dbReference>
<comment type="caution">
    <text evidence="7">The sequence shown here is derived from an EMBL/GenBank/DDBJ whole genome shotgun (WGS) entry which is preliminary data.</text>
</comment>
<dbReference type="Proteomes" id="UP001139488">
    <property type="component" value="Unassembled WGS sequence"/>
</dbReference>
<feature type="transmembrane region" description="Helical" evidence="5">
    <location>
        <begin position="127"/>
        <end position="145"/>
    </location>
</feature>
<keyword evidence="4 5" id="KW-0472">Membrane</keyword>
<dbReference type="Pfam" id="PF13515">
    <property type="entry name" value="FUSC_2"/>
    <property type="match status" value="1"/>
</dbReference>
<reference evidence="7" key="1">
    <citation type="submission" date="2021-11" db="EMBL/GenBank/DDBJ databases">
        <title>Vibrio ZSDE26 sp. nov. and Vibrio ZSDZ34 sp. nov., isolated from coastal seawater in Qingdao.</title>
        <authorList>
            <person name="Zhang P."/>
        </authorList>
    </citation>
    <scope>NUCLEOTIDE SEQUENCE</scope>
    <source>
        <strain evidence="7">ZSDZ34</strain>
    </source>
</reference>
<evidence type="ECO:0000256" key="3">
    <source>
        <dbReference type="ARBA" id="ARBA00022989"/>
    </source>
</evidence>
<comment type="subcellular location">
    <subcellularLocation>
        <location evidence="1">Membrane</location>
        <topology evidence="1">Multi-pass membrane protein</topology>
    </subcellularLocation>
</comment>
<feature type="transmembrane region" description="Helical" evidence="5">
    <location>
        <begin position="192"/>
        <end position="211"/>
    </location>
</feature>
<dbReference type="AlphaFoldDB" id="A0A9X2AX14"/>
<feature type="domain" description="Integral membrane bound transporter" evidence="6">
    <location>
        <begin position="179"/>
        <end position="312"/>
    </location>
</feature>
<proteinExistence type="predicted"/>
<dbReference type="Pfam" id="PF11168">
    <property type="entry name" value="DUF2955"/>
    <property type="match status" value="1"/>
</dbReference>
<feature type="transmembrane region" description="Helical" evidence="5">
    <location>
        <begin position="268"/>
        <end position="286"/>
    </location>
</feature>
<feature type="transmembrane region" description="Helical" evidence="5">
    <location>
        <begin position="6"/>
        <end position="34"/>
    </location>
</feature>
<feature type="transmembrane region" description="Helical" evidence="5">
    <location>
        <begin position="165"/>
        <end position="186"/>
    </location>
</feature>
<dbReference type="GO" id="GO:0016020">
    <property type="term" value="C:membrane"/>
    <property type="evidence" value="ECO:0007669"/>
    <property type="project" value="UniProtKB-SubCell"/>
</dbReference>
<accession>A0A9X2AX14</accession>
<evidence type="ECO:0000256" key="2">
    <source>
        <dbReference type="ARBA" id="ARBA00022692"/>
    </source>
</evidence>
<feature type="transmembrane region" description="Helical" evidence="5">
    <location>
        <begin position="243"/>
        <end position="261"/>
    </location>
</feature>
<feature type="transmembrane region" description="Helical" evidence="5">
    <location>
        <begin position="96"/>
        <end position="115"/>
    </location>
</feature>
<evidence type="ECO:0000256" key="4">
    <source>
        <dbReference type="ARBA" id="ARBA00023136"/>
    </source>
</evidence>
<dbReference type="PIRSF" id="PIRSF029594">
    <property type="entry name" value="UCP029594"/>
    <property type="match status" value="1"/>
</dbReference>
<feature type="transmembrane region" description="Helical" evidence="5">
    <location>
        <begin position="71"/>
        <end position="89"/>
    </location>
</feature>
<evidence type="ECO:0000313" key="8">
    <source>
        <dbReference type="Proteomes" id="UP001139488"/>
    </source>
</evidence>
<keyword evidence="3 5" id="KW-1133">Transmembrane helix</keyword>
<evidence type="ECO:0000313" key="7">
    <source>
        <dbReference type="EMBL" id="MCJ2377861.1"/>
    </source>
</evidence>
<feature type="transmembrane region" description="Helical" evidence="5">
    <location>
        <begin position="292"/>
        <end position="313"/>
    </location>
</feature>
<dbReference type="RefSeq" id="WP_244358109.1">
    <property type="nucleotide sequence ID" value="NZ_JAJNNZ010000011.1"/>
</dbReference>
<evidence type="ECO:0000256" key="5">
    <source>
        <dbReference type="SAM" id="Phobius"/>
    </source>
</evidence>
<dbReference type="InterPro" id="IPR016926">
    <property type="entry name" value="UCP029594"/>
</dbReference>
<organism evidence="7 8">
    <name type="scientific">Vibrio gelatinilyticus</name>
    <dbReference type="NCBI Taxonomy" id="2893468"/>
    <lineage>
        <taxon>Bacteria</taxon>
        <taxon>Pseudomonadati</taxon>
        <taxon>Pseudomonadota</taxon>
        <taxon>Gammaproteobacteria</taxon>
        <taxon>Vibrionales</taxon>
        <taxon>Vibrionaceae</taxon>
        <taxon>Vibrio</taxon>
    </lineage>
</organism>
<keyword evidence="8" id="KW-1185">Reference proteome</keyword>